<accession>A0A1Z1FE34</accession>
<feature type="domain" description="Polysaccharide pyruvyl transferase" evidence="1">
    <location>
        <begin position="142"/>
        <end position="352"/>
    </location>
</feature>
<dbReference type="PANTHER" id="PTHR36836">
    <property type="entry name" value="COLANIC ACID BIOSYNTHESIS PROTEIN WCAK"/>
    <property type="match status" value="1"/>
</dbReference>
<evidence type="ECO:0000313" key="2">
    <source>
        <dbReference type="EMBL" id="ARU17034.1"/>
    </source>
</evidence>
<dbReference type="Pfam" id="PF04230">
    <property type="entry name" value="PS_pyruv_trans"/>
    <property type="match status" value="1"/>
</dbReference>
<organism evidence="2 3">
    <name type="scientific">Croceicoccus marinus</name>
    <dbReference type="NCBI Taxonomy" id="450378"/>
    <lineage>
        <taxon>Bacteria</taxon>
        <taxon>Pseudomonadati</taxon>
        <taxon>Pseudomonadota</taxon>
        <taxon>Alphaproteobacteria</taxon>
        <taxon>Sphingomonadales</taxon>
        <taxon>Erythrobacteraceae</taxon>
        <taxon>Croceicoccus</taxon>
    </lineage>
</organism>
<dbReference type="InterPro" id="IPR007345">
    <property type="entry name" value="Polysacch_pyruvyl_Trfase"/>
</dbReference>
<dbReference type="EMBL" id="CP019602">
    <property type="protein sequence ID" value="ARU17034.1"/>
    <property type="molecule type" value="Genomic_DNA"/>
</dbReference>
<dbReference type="KEGG" id="cman:A9D14_13765"/>
<name>A0A1Z1FE34_9SPHN</name>
<dbReference type="AlphaFoldDB" id="A0A1Z1FE34"/>
<protein>
    <recommendedName>
        <fullName evidence="1">Polysaccharide pyruvyl transferase domain-containing protein</fullName>
    </recommendedName>
</protein>
<evidence type="ECO:0000259" key="1">
    <source>
        <dbReference type="Pfam" id="PF04230"/>
    </source>
</evidence>
<sequence>MKVLYVRENVTKPNWGARATSMALRQIIEQDHEVIGAVRSGPMGRWYRDARAVPLPVYEGLCAVMDRQKVKQLPGVGSLSGGLLAALGTPRAMTHDLDRNEALVRRAARHHPEVARALGDIDRCDALMMNMEGDGIFPAQPRRHLLFFLTLIHLAKNAGKRVYVLNGMLSADPRTGINRETLALARDVFGRADLLTLRESVSKAFQEQRMPDVKTVMRPDAVYTWQLMFADADPHARFRPSALWTHFDKSGVSLPDQVTRPYVAIGGSSAALWQLDKARESYRNLVAEVKKLGLGVVLVESCHGDSFLRGVARESGAAFIPVRTPIAAAVAVLAQARLFISGRWHPSIMASLNALRVPEVEFAQDAQHPAAA</sequence>
<dbReference type="Proteomes" id="UP000195807">
    <property type="component" value="Chromosome"/>
</dbReference>
<reference evidence="2 3" key="1">
    <citation type="submission" date="2017-01" db="EMBL/GenBank/DDBJ databases">
        <title>Complete genome sequence of esterase-producing bacterium Croceicoccus marinus E4A9.</title>
        <authorList>
            <person name="Wu Y.-H."/>
            <person name="Cheng H."/>
            <person name="Xu L."/>
            <person name="Huo Y.-Y."/>
            <person name="Wang C.-S."/>
            <person name="Xu X.-W."/>
        </authorList>
    </citation>
    <scope>NUCLEOTIDE SEQUENCE [LARGE SCALE GENOMIC DNA]</scope>
    <source>
        <strain evidence="2 3">E4A9</strain>
    </source>
</reference>
<evidence type="ECO:0000313" key="3">
    <source>
        <dbReference type="Proteomes" id="UP000195807"/>
    </source>
</evidence>
<gene>
    <name evidence="2" type="ORF">A9D14_13765</name>
</gene>
<keyword evidence="3" id="KW-1185">Reference proteome</keyword>
<dbReference type="RefSeq" id="WP_066847512.1">
    <property type="nucleotide sequence ID" value="NZ_CP019602.1"/>
</dbReference>
<dbReference type="OrthoDB" id="1123495at2"/>
<proteinExistence type="predicted"/>
<dbReference type="STRING" id="450378.GCA_001661675_02763"/>
<dbReference type="PANTHER" id="PTHR36836:SF1">
    <property type="entry name" value="COLANIC ACID BIOSYNTHESIS PROTEIN WCAK"/>
    <property type="match status" value="1"/>
</dbReference>